<gene>
    <name evidence="2" type="ORF">EI290_20670</name>
</gene>
<organism evidence="2 3">
    <name type="scientific">Hymenobacter metallilatus</name>
    <dbReference type="NCBI Taxonomy" id="2493666"/>
    <lineage>
        <taxon>Bacteria</taxon>
        <taxon>Pseudomonadati</taxon>
        <taxon>Bacteroidota</taxon>
        <taxon>Cytophagia</taxon>
        <taxon>Cytophagales</taxon>
        <taxon>Hymenobacteraceae</taxon>
        <taxon>Hymenobacter</taxon>
    </lineage>
</organism>
<evidence type="ECO:0000313" key="2">
    <source>
        <dbReference type="EMBL" id="RSK24197.1"/>
    </source>
</evidence>
<evidence type="ECO:0000313" key="3">
    <source>
        <dbReference type="Proteomes" id="UP000280066"/>
    </source>
</evidence>
<dbReference type="EMBL" id="RWIS01000018">
    <property type="protein sequence ID" value="RSK24197.1"/>
    <property type="molecule type" value="Genomic_DNA"/>
</dbReference>
<proteinExistence type="predicted"/>
<evidence type="ECO:0000256" key="1">
    <source>
        <dbReference type="SAM" id="MobiDB-lite"/>
    </source>
</evidence>
<comment type="caution">
    <text evidence="2">The sequence shown here is derived from an EMBL/GenBank/DDBJ whole genome shotgun (WGS) entry which is preliminary data.</text>
</comment>
<keyword evidence="3" id="KW-1185">Reference proteome</keyword>
<accession>A0A428IYH0</accession>
<feature type="region of interest" description="Disordered" evidence="1">
    <location>
        <begin position="87"/>
        <end position="121"/>
    </location>
</feature>
<feature type="compositionally biased region" description="Polar residues" evidence="1">
    <location>
        <begin position="24"/>
        <end position="36"/>
    </location>
</feature>
<dbReference type="RefSeq" id="WP_125433553.1">
    <property type="nucleotide sequence ID" value="NZ_RWIS01000018.1"/>
</dbReference>
<dbReference type="AlphaFoldDB" id="A0A428IYH0"/>
<feature type="region of interest" description="Disordered" evidence="1">
    <location>
        <begin position="22"/>
        <end position="52"/>
    </location>
</feature>
<feature type="region of interest" description="Disordered" evidence="1">
    <location>
        <begin position="146"/>
        <end position="179"/>
    </location>
</feature>
<dbReference type="Proteomes" id="UP000280066">
    <property type="component" value="Unassembled WGS sequence"/>
</dbReference>
<name>A0A428IYH0_9BACT</name>
<reference evidence="2 3" key="1">
    <citation type="submission" date="2018-12" db="EMBL/GenBank/DDBJ databases">
        <authorList>
            <person name="Feng G."/>
            <person name="Zhu H."/>
        </authorList>
    </citation>
    <scope>NUCLEOTIDE SEQUENCE [LARGE SCALE GENOMIC DNA]</scope>
    <source>
        <strain evidence="2 3">9PBR-2</strain>
    </source>
</reference>
<sequence>MFAAQSYEPTGANEALSYYITPETGETSPTSYTPQVVPSGPEYTPTTVPTLPTEFPIRQTMTATEVEVKVGNDLCAGSTLCQSFSTGAAETQRDTVPGTGPTTSAVATTPTPSASSGSAGGSGSGSNLWLWLLLGGVAVVVATSGNKKSSGLAGPEPEPLGKPTTKHTAKKRHVASLTV</sequence>
<protein>
    <submittedName>
        <fullName evidence="2">Uncharacterized protein</fullName>
    </submittedName>
</protein>
<feature type="compositionally biased region" description="Low complexity" evidence="1">
    <location>
        <begin position="97"/>
        <end position="117"/>
    </location>
</feature>
<feature type="compositionally biased region" description="Basic residues" evidence="1">
    <location>
        <begin position="164"/>
        <end position="179"/>
    </location>
</feature>